<keyword evidence="6" id="KW-0479">Metal-binding</keyword>
<evidence type="ECO:0000259" key="10">
    <source>
        <dbReference type="Pfam" id="PF04324"/>
    </source>
</evidence>
<dbReference type="Gene3D" id="1.10.10.1100">
    <property type="entry name" value="BFD-like [2Fe-2S]-binding domain"/>
    <property type="match status" value="1"/>
</dbReference>
<dbReference type="Proteomes" id="UP001195422">
    <property type="component" value="Unassembled WGS sequence"/>
</dbReference>
<protein>
    <submittedName>
        <fullName evidence="12">Assimilatory nitrate reductase electron transfer subunit</fullName>
        <ecNumber evidence="12">1.7.99.4</ecNumber>
    </submittedName>
</protein>
<dbReference type="PRINTS" id="PR00411">
    <property type="entry name" value="PNDRDTASEI"/>
</dbReference>
<evidence type="ECO:0000256" key="7">
    <source>
        <dbReference type="ARBA" id="ARBA00023002"/>
    </source>
</evidence>
<evidence type="ECO:0000313" key="13">
    <source>
        <dbReference type="Proteomes" id="UP001195422"/>
    </source>
</evidence>
<evidence type="ECO:0000256" key="2">
    <source>
        <dbReference type="ARBA" id="ARBA00001966"/>
    </source>
</evidence>
<reference evidence="12 13" key="1">
    <citation type="submission" date="2021-03" db="EMBL/GenBank/DDBJ databases">
        <title>Sequencing the genomes of 1000 actinobacteria strains.</title>
        <authorList>
            <person name="Klenk H.-P."/>
        </authorList>
    </citation>
    <scope>NUCLEOTIDE SEQUENCE [LARGE SCALE GENOMIC DNA]</scope>
    <source>
        <strain evidence="12 13">DSM 20168</strain>
    </source>
</reference>
<comment type="cofactor">
    <cofactor evidence="1">
        <name>siroheme</name>
        <dbReference type="ChEBI" id="CHEBI:60052"/>
    </cofactor>
</comment>
<comment type="caution">
    <text evidence="12">The sequence shown here is derived from an EMBL/GenBank/DDBJ whole genome shotgun (WGS) entry which is preliminary data.</text>
</comment>
<name>A0ABS4XLR4_GLUPR</name>
<evidence type="ECO:0000256" key="6">
    <source>
        <dbReference type="ARBA" id="ARBA00022723"/>
    </source>
</evidence>
<evidence type="ECO:0000259" key="11">
    <source>
        <dbReference type="Pfam" id="PF07992"/>
    </source>
</evidence>
<keyword evidence="9" id="KW-0411">Iron-sulfur</keyword>
<dbReference type="Pfam" id="PF07992">
    <property type="entry name" value="Pyr_redox_2"/>
    <property type="match status" value="1"/>
</dbReference>
<dbReference type="RefSeq" id="WP_188947215.1">
    <property type="nucleotide sequence ID" value="NZ_BMPH01000002.1"/>
</dbReference>
<keyword evidence="13" id="KW-1185">Reference proteome</keyword>
<gene>
    <name evidence="12" type="ORF">JOF39_000483</name>
</gene>
<keyword evidence="8" id="KW-0408">Iron</keyword>
<dbReference type="Gene3D" id="3.50.50.60">
    <property type="entry name" value="FAD/NAD(P)-binding domain"/>
    <property type="match status" value="2"/>
</dbReference>
<dbReference type="Pfam" id="PF04324">
    <property type="entry name" value="Fer2_BFD"/>
    <property type="match status" value="1"/>
</dbReference>
<dbReference type="PANTHER" id="PTHR43809:SF1">
    <property type="entry name" value="NITRITE REDUCTASE (NADH) LARGE SUBUNIT"/>
    <property type="match status" value="1"/>
</dbReference>
<dbReference type="InterPro" id="IPR052034">
    <property type="entry name" value="NasD-like"/>
</dbReference>
<evidence type="ECO:0000256" key="4">
    <source>
        <dbReference type="ARBA" id="ARBA00010429"/>
    </source>
</evidence>
<evidence type="ECO:0000313" key="12">
    <source>
        <dbReference type="EMBL" id="MBP2397402.1"/>
    </source>
</evidence>
<evidence type="ECO:0000256" key="8">
    <source>
        <dbReference type="ARBA" id="ARBA00023004"/>
    </source>
</evidence>
<keyword evidence="7 12" id="KW-0560">Oxidoreductase</keyword>
<dbReference type="EMBL" id="JAGIOJ010000001">
    <property type="protein sequence ID" value="MBP2397402.1"/>
    <property type="molecule type" value="Genomic_DNA"/>
</dbReference>
<comment type="cofactor">
    <cofactor evidence="2">
        <name>[4Fe-4S] cluster</name>
        <dbReference type="ChEBI" id="CHEBI:49883"/>
    </cofactor>
</comment>
<dbReference type="InterPro" id="IPR007419">
    <property type="entry name" value="BFD-like_2Fe2S-bd_dom"/>
</dbReference>
<evidence type="ECO:0000256" key="9">
    <source>
        <dbReference type="ARBA" id="ARBA00023014"/>
    </source>
</evidence>
<evidence type="ECO:0000256" key="3">
    <source>
        <dbReference type="ARBA" id="ARBA00005096"/>
    </source>
</evidence>
<dbReference type="GO" id="GO:0016491">
    <property type="term" value="F:oxidoreductase activity"/>
    <property type="evidence" value="ECO:0007669"/>
    <property type="project" value="UniProtKB-KW"/>
</dbReference>
<feature type="domain" description="BFD-like [2Fe-2S]-binding" evidence="10">
    <location>
        <begin position="445"/>
        <end position="490"/>
    </location>
</feature>
<dbReference type="PANTHER" id="PTHR43809">
    <property type="entry name" value="NITRITE REDUCTASE (NADH) LARGE SUBUNIT"/>
    <property type="match status" value="1"/>
</dbReference>
<accession>A0ABS4XLR4</accession>
<dbReference type="SUPFAM" id="SSF51905">
    <property type="entry name" value="FAD/NAD(P)-binding domain"/>
    <property type="match status" value="2"/>
</dbReference>
<dbReference type="InterPro" id="IPR023753">
    <property type="entry name" value="FAD/NAD-binding_dom"/>
</dbReference>
<proteinExistence type="inferred from homology"/>
<dbReference type="PRINTS" id="PR00368">
    <property type="entry name" value="FADPNR"/>
</dbReference>
<evidence type="ECO:0000256" key="5">
    <source>
        <dbReference type="ARBA" id="ARBA00022617"/>
    </source>
</evidence>
<evidence type="ECO:0000256" key="1">
    <source>
        <dbReference type="ARBA" id="ARBA00001929"/>
    </source>
</evidence>
<comment type="similarity">
    <text evidence="4">Belongs to the nitrite and sulfite reductase 4Fe-4S domain family.</text>
</comment>
<dbReference type="EC" id="1.7.99.4" evidence="12"/>
<dbReference type="InterPro" id="IPR041854">
    <property type="entry name" value="BFD-like_2Fe2S-bd_dom_sf"/>
</dbReference>
<feature type="domain" description="FAD/NAD(P)-binding" evidence="11">
    <location>
        <begin position="4"/>
        <end position="293"/>
    </location>
</feature>
<comment type="pathway">
    <text evidence="3">Nitrogen metabolism; nitrate reduction (assimilation).</text>
</comment>
<keyword evidence="5" id="KW-0349">Heme</keyword>
<dbReference type="InterPro" id="IPR036188">
    <property type="entry name" value="FAD/NAD-bd_sf"/>
</dbReference>
<sequence>MSERLVIIGFGPVAASLVEGLLPAVRSKDLHLTVLGAEERAAYNRVLLAEVAIGAAKPEHLGMADESRLRAAGVDLRLGTTATGVDRARRVVHTSGGAVPYDRLVFATGARPVIPSLAGLNFDPHADSTLPAGVLALRTLDDALQLHSVLRGGGKVLVLGGGILGLEAALAMASAGFEPVLVHHGPAPLGRVVDADGGTLLIRQLEAAGVQVLSGVRATGVQKKDGRFHALATDTHGLIHADALLVSTGVRPRTELAEGCGLAAGSGIPVNEQLMADSSGRLFAVGDCAEVAGRRPAGLLAPGWAQAGWLADFLLSHPAPHPSAPAPDLGCLPGPQAQGGEILMLKGQGLELTAAGTVQAGLFDDPKQQVTVYADPASGRYLKIMARDGLPTGFMALGLPRTGAELALGFERGTALPVDPSLLLRLDAPFEDAQAPAAGADDQLCRCSGATYGQVAHAVQAGCSTVEEVGANCRAGTGCGGCKERIEELLRLPAQA</sequence>
<organism evidence="12 13">
    <name type="scientific">Glutamicibacter protophormiae</name>
    <name type="common">Brevibacterium protophormiae</name>
    <dbReference type="NCBI Taxonomy" id="37930"/>
    <lineage>
        <taxon>Bacteria</taxon>
        <taxon>Bacillati</taxon>
        <taxon>Actinomycetota</taxon>
        <taxon>Actinomycetes</taxon>
        <taxon>Micrococcales</taxon>
        <taxon>Micrococcaceae</taxon>
        <taxon>Glutamicibacter</taxon>
    </lineage>
</organism>